<dbReference type="Proteomes" id="UP000728032">
    <property type="component" value="Unassembled WGS sequence"/>
</dbReference>
<accession>A0A7R9MFW8</accession>
<dbReference type="EMBL" id="OC932187">
    <property type="protein sequence ID" value="CAD7659428.1"/>
    <property type="molecule type" value="Genomic_DNA"/>
</dbReference>
<sequence>MCRAWSWELGGFGNNLVAQFNPVRFIPNPVFAVIDGVTGYSEEEAENALSRYEIFGDFNRTLPETDSEMTKFCLNIVDLQMPKDVAVSVSWLSKLKPNPRYAVSIISTPVVIAKLTPALCIHPNRLAIAKEFNSKLGSAHPNIIARNALAELAEERVSVKAADKCDLSQGSTYTGPRYKTLIVSTGMALDKFM</sequence>
<gene>
    <name evidence="1" type="ORF">ONB1V03_LOCUS16024</name>
</gene>
<keyword evidence="2" id="KW-1185">Reference proteome</keyword>
<organism evidence="1">
    <name type="scientific">Oppiella nova</name>
    <dbReference type="NCBI Taxonomy" id="334625"/>
    <lineage>
        <taxon>Eukaryota</taxon>
        <taxon>Metazoa</taxon>
        <taxon>Ecdysozoa</taxon>
        <taxon>Arthropoda</taxon>
        <taxon>Chelicerata</taxon>
        <taxon>Arachnida</taxon>
        <taxon>Acari</taxon>
        <taxon>Acariformes</taxon>
        <taxon>Sarcoptiformes</taxon>
        <taxon>Oribatida</taxon>
        <taxon>Brachypylina</taxon>
        <taxon>Oppioidea</taxon>
        <taxon>Oppiidae</taxon>
        <taxon>Oppiella</taxon>
    </lineage>
</organism>
<dbReference type="EMBL" id="CAJPVJ010017362">
    <property type="protein sequence ID" value="CAG2176590.1"/>
    <property type="molecule type" value="Genomic_DNA"/>
</dbReference>
<protein>
    <submittedName>
        <fullName evidence="1">Uncharacterized protein</fullName>
    </submittedName>
</protein>
<name>A0A7R9MFW8_9ACAR</name>
<reference evidence="1" key="1">
    <citation type="submission" date="2020-11" db="EMBL/GenBank/DDBJ databases">
        <authorList>
            <person name="Tran Van P."/>
        </authorList>
    </citation>
    <scope>NUCLEOTIDE SEQUENCE</scope>
</reference>
<proteinExistence type="predicted"/>
<evidence type="ECO:0000313" key="2">
    <source>
        <dbReference type="Proteomes" id="UP000728032"/>
    </source>
</evidence>
<evidence type="ECO:0000313" key="1">
    <source>
        <dbReference type="EMBL" id="CAD7659428.1"/>
    </source>
</evidence>
<dbReference type="AlphaFoldDB" id="A0A7R9MFW8"/>